<reference evidence="3" key="1">
    <citation type="journal article" date="2023" name="bioRxiv">
        <title>Scaffold-level genome assemblies of two parasitoid biocontrol wasps reveal the parthenogenesis mechanism and an associated novel virus.</title>
        <authorList>
            <person name="Inwood S."/>
            <person name="Skelly J."/>
            <person name="Guhlin J."/>
            <person name="Harrop T."/>
            <person name="Goldson S."/>
            <person name="Dearden P."/>
        </authorList>
    </citation>
    <scope>NUCLEOTIDE SEQUENCE</scope>
    <source>
        <strain evidence="3">Irish</strain>
        <tissue evidence="3">Whole body</tissue>
    </source>
</reference>
<evidence type="ECO:0000313" key="3">
    <source>
        <dbReference type="EMBL" id="KAK0165338.1"/>
    </source>
</evidence>
<keyword evidence="4" id="KW-1185">Reference proteome</keyword>
<protein>
    <recommendedName>
        <fullName evidence="2">AAA-ATPase-like domain-containing protein</fullName>
    </recommendedName>
</protein>
<organism evidence="3 4">
    <name type="scientific">Microctonus aethiopoides</name>
    <dbReference type="NCBI Taxonomy" id="144406"/>
    <lineage>
        <taxon>Eukaryota</taxon>
        <taxon>Metazoa</taxon>
        <taxon>Ecdysozoa</taxon>
        <taxon>Arthropoda</taxon>
        <taxon>Hexapoda</taxon>
        <taxon>Insecta</taxon>
        <taxon>Pterygota</taxon>
        <taxon>Neoptera</taxon>
        <taxon>Endopterygota</taxon>
        <taxon>Hymenoptera</taxon>
        <taxon>Apocrita</taxon>
        <taxon>Ichneumonoidea</taxon>
        <taxon>Braconidae</taxon>
        <taxon>Euphorinae</taxon>
        <taxon>Microctonus</taxon>
    </lineage>
</organism>
<dbReference type="Pfam" id="PF09820">
    <property type="entry name" value="AAA-ATPase_like"/>
    <property type="match status" value="1"/>
</dbReference>
<evidence type="ECO:0000313" key="4">
    <source>
        <dbReference type="Proteomes" id="UP001168990"/>
    </source>
</evidence>
<keyword evidence="1" id="KW-0812">Transmembrane</keyword>
<evidence type="ECO:0000259" key="2">
    <source>
        <dbReference type="Pfam" id="PF09820"/>
    </source>
</evidence>
<gene>
    <name evidence="3" type="ORF">PV328_003857</name>
</gene>
<keyword evidence="1" id="KW-0472">Membrane</keyword>
<dbReference type="Proteomes" id="UP001168990">
    <property type="component" value="Unassembled WGS sequence"/>
</dbReference>
<dbReference type="PANTHER" id="PTHR34825">
    <property type="entry name" value="CONSERVED PROTEIN, WITH A WEAK D-GALACTARATE DEHYDRATASE/ALTRONATE HYDROLASE DOMAIN"/>
    <property type="match status" value="1"/>
</dbReference>
<dbReference type="SUPFAM" id="SSF52540">
    <property type="entry name" value="P-loop containing nucleoside triphosphate hydrolases"/>
    <property type="match status" value="1"/>
</dbReference>
<reference evidence="3" key="2">
    <citation type="submission" date="2023-03" db="EMBL/GenBank/DDBJ databases">
        <authorList>
            <person name="Inwood S.N."/>
            <person name="Skelly J.G."/>
            <person name="Guhlin J."/>
            <person name="Harrop T.W.R."/>
            <person name="Goldson S.G."/>
            <person name="Dearden P.K."/>
        </authorList>
    </citation>
    <scope>NUCLEOTIDE SEQUENCE</scope>
    <source>
        <strain evidence="3">Irish</strain>
        <tissue evidence="3">Whole body</tissue>
    </source>
</reference>
<proteinExistence type="predicted"/>
<name>A0AA39KKY9_9HYME</name>
<comment type="caution">
    <text evidence="3">The sequence shown here is derived from an EMBL/GenBank/DDBJ whole genome shotgun (WGS) entry which is preliminary data.</text>
</comment>
<accession>A0AA39KKY9</accession>
<dbReference type="InterPro" id="IPR018631">
    <property type="entry name" value="AAA-ATPase-like_dom"/>
</dbReference>
<dbReference type="PANTHER" id="PTHR34825:SF1">
    <property type="entry name" value="AAA-ATPASE-LIKE DOMAIN-CONTAINING PROTEIN"/>
    <property type="match status" value="1"/>
</dbReference>
<evidence type="ECO:0000256" key="1">
    <source>
        <dbReference type="SAM" id="Phobius"/>
    </source>
</evidence>
<dbReference type="EMBL" id="JAQQBS010001422">
    <property type="protein sequence ID" value="KAK0165338.1"/>
    <property type="molecule type" value="Genomic_DNA"/>
</dbReference>
<keyword evidence="1" id="KW-1133">Transmembrane helix</keyword>
<dbReference type="InterPro" id="IPR027417">
    <property type="entry name" value="P-loop_NTPase"/>
</dbReference>
<sequence length="676" mass="78186">MDYGSEMDGRSIKYLLFFIVGCAVNGLGVWALVYIVSYVSEIIEINLLPGAAYVFLGHGKIVDNRKFIALTKKIIMGSIAANRRKMGDHEINEPTQTSHTTEIGKPDTSFSCYDYHYNQPFYADKTLLIKELIQYHHVLVTAPSRFGKTLNMDMVRRFVKIELDKDDKPIDVIQGSSFKEILTGVRRAINMAFQEHPYLQESSLWSRPGFDKEVFMKYFDLIKFQSLNEDELKCGLQILSKLLHGYYGRKVFVFIDEFDVPVKQMIHKNAMKPKRKQKMIDLLQMMVKNLLEGNKFVEKSLLNACQQFGGILLGRTNNVKLCAFLQEHMLNKFYGFEPAEVKELLKMVGRVEDFNFIKLNYSGYKSTSKDGRNIEIYSSWAVLQNIIIKYFNVDWSAGIRIVTTDRMCHFKIRPIISDIMSGKSVTIRYVEKFEIKHIDMLFDIFYRNKVDEEEGADLFIQLLYEEGFFYPTALVDNCLTLAVPNAGVYSKINEILYKGYFQSICDNHPCELVKNFIDSLNSLGQSCDKKRARALARSIDALFKSGQPPQNEFEFQSILHGYMYRKFKCDNDVCTSYISTRSDLLLVMRPHHFGCIFKFKFSEDKKITSNEAHTQIIENEYYILLEEASLKTLFRHNTPTIENRIYLGIHMDKNDGKVSITYSSDNKKPRTVDSSA</sequence>
<dbReference type="AlphaFoldDB" id="A0AA39KKY9"/>
<feature type="transmembrane region" description="Helical" evidence="1">
    <location>
        <begin position="12"/>
        <end position="36"/>
    </location>
</feature>
<feature type="domain" description="AAA-ATPase-like" evidence="2">
    <location>
        <begin position="121"/>
        <end position="302"/>
    </location>
</feature>